<dbReference type="SUPFAM" id="SSF48264">
    <property type="entry name" value="Cytochrome P450"/>
    <property type="match status" value="1"/>
</dbReference>
<proteinExistence type="inferred from homology"/>
<keyword evidence="7 14" id="KW-0479">Metal-binding</keyword>
<evidence type="ECO:0000256" key="8">
    <source>
        <dbReference type="ARBA" id="ARBA00022989"/>
    </source>
</evidence>
<evidence type="ECO:0000256" key="12">
    <source>
        <dbReference type="ARBA" id="ARBA00023136"/>
    </source>
</evidence>
<evidence type="ECO:0000256" key="15">
    <source>
        <dbReference type="RuleBase" id="RU000461"/>
    </source>
</evidence>
<dbReference type="InterPro" id="IPR001128">
    <property type="entry name" value="Cyt_P450"/>
</dbReference>
<comment type="caution">
    <text evidence="17">The sequence shown here is derived from an EMBL/GenBank/DDBJ whole genome shotgun (WGS) entry which is preliminary data.</text>
</comment>
<dbReference type="InterPro" id="IPR002401">
    <property type="entry name" value="Cyt_P450_E_grp-I"/>
</dbReference>
<keyword evidence="10 14" id="KW-0408">Iron</keyword>
<evidence type="ECO:0000256" key="2">
    <source>
        <dbReference type="ARBA" id="ARBA00004167"/>
    </source>
</evidence>
<accession>A0A8H6X2Y8</accession>
<evidence type="ECO:0000313" key="17">
    <source>
        <dbReference type="EMBL" id="KAF7333200.1"/>
    </source>
</evidence>
<dbReference type="PRINTS" id="PR00463">
    <property type="entry name" value="EP450I"/>
</dbReference>
<evidence type="ECO:0000256" key="14">
    <source>
        <dbReference type="PIRSR" id="PIRSR602401-1"/>
    </source>
</evidence>
<dbReference type="GO" id="GO:0005506">
    <property type="term" value="F:iron ion binding"/>
    <property type="evidence" value="ECO:0007669"/>
    <property type="project" value="InterPro"/>
</dbReference>
<evidence type="ECO:0000256" key="16">
    <source>
        <dbReference type="SAM" id="SignalP"/>
    </source>
</evidence>
<keyword evidence="16" id="KW-0732">Signal</keyword>
<dbReference type="Gene3D" id="1.10.630.10">
    <property type="entry name" value="Cytochrome P450"/>
    <property type="match status" value="1"/>
</dbReference>
<dbReference type="EMBL" id="JACAZI010000030">
    <property type="protein sequence ID" value="KAF7333200.1"/>
    <property type="molecule type" value="Genomic_DNA"/>
</dbReference>
<comment type="similarity">
    <text evidence="4 15">Belongs to the cytochrome P450 family.</text>
</comment>
<dbReference type="InterPro" id="IPR017972">
    <property type="entry name" value="Cyt_P450_CS"/>
</dbReference>
<evidence type="ECO:0000313" key="18">
    <source>
        <dbReference type="Proteomes" id="UP000620124"/>
    </source>
</evidence>
<dbReference type="PANTHER" id="PTHR46300:SF2">
    <property type="entry name" value="CYTOCHROME P450 MONOOXYGENASE ALNH-RELATED"/>
    <property type="match status" value="1"/>
</dbReference>
<keyword evidence="9 15" id="KW-0560">Oxidoreductase</keyword>
<dbReference type="Proteomes" id="UP000620124">
    <property type="component" value="Unassembled WGS sequence"/>
</dbReference>
<dbReference type="GO" id="GO:0020037">
    <property type="term" value="F:heme binding"/>
    <property type="evidence" value="ECO:0007669"/>
    <property type="project" value="InterPro"/>
</dbReference>
<keyword evidence="12" id="KW-0472">Membrane</keyword>
<keyword evidence="8" id="KW-1133">Transmembrane helix</keyword>
<dbReference type="InterPro" id="IPR036396">
    <property type="entry name" value="Cyt_P450_sf"/>
</dbReference>
<evidence type="ECO:0000256" key="10">
    <source>
        <dbReference type="ARBA" id="ARBA00023004"/>
    </source>
</evidence>
<comment type="cofactor">
    <cofactor evidence="1 14">
        <name>heme</name>
        <dbReference type="ChEBI" id="CHEBI:30413"/>
    </cofactor>
</comment>
<dbReference type="Pfam" id="PF00067">
    <property type="entry name" value="p450"/>
    <property type="match status" value="1"/>
</dbReference>
<keyword evidence="11 15" id="KW-0503">Monooxygenase</keyword>
<comment type="subcellular location">
    <subcellularLocation>
        <location evidence="2">Membrane</location>
        <topology evidence="2">Single-pass membrane protein</topology>
    </subcellularLocation>
</comment>
<dbReference type="GO" id="GO:0016705">
    <property type="term" value="F:oxidoreductase activity, acting on paired donors, with incorporation or reduction of molecular oxygen"/>
    <property type="evidence" value="ECO:0007669"/>
    <property type="project" value="InterPro"/>
</dbReference>
<keyword evidence="13" id="KW-0325">Glycoprotein</keyword>
<name>A0A8H6X2Y8_9AGAR</name>
<dbReference type="GO" id="GO:0004497">
    <property type="term" value="F:monooxygenase activity"/>
    <property type="evidence" value="ECO:0007669"/>
    <property type="project" value="UniProtKB-KW"/>
</dbReference>
<evidence type="ECO:0000256" key="4">
    <source>
        <dbReference type="ARBA" id="ARBA00010617"/>
    </source>
</evidence>
<dbReference type="AlphaFoldDB" id="A0A8H6X2Y8"/>
<sequence length="137" mass="15497">MRFISVIYVSASLLWATYANPVPKEEIRSSEDLTQPKACTYPKAQTWHMLHDPEVFTNPMKFDPDRYLNLDSEMEKVTNIVFGFGRRQCPGKSLAENITFAIAATVFATCDIIPEVDEDGNDVIPNVVYTSGIFREV</sequence>
<keyword evidence="6" id="KW-0812">Transmembrane</keyword>
<dbReference type="GO" id="GO:0016020">
    <property type="term" value="C:membrane"/>
    <property type="evidence" value="ECO:0007669"/>
    <property type="project" value="UniProtKB-SubCell"/>
</dbReference>
<dbReference type="PANTHER" id="PTHR46300">
    <property type="entry name" value="P450, PUTATIVE (EUROFUNG)-RELATED-RELATED"/>
    <property type="match status" value="1"/>
</dbReference>
<comment type="pathway">
    <text evidence="3">Secondary metabolite biosynthesis.</text>
</comment>
<evidence type="ECO:0000256" key="13">
    <source>
        <dbReference type="ARBA" id="ARBA00023180"/>
    </source>
</evidence>
<evidence type="ECO:0000256" key="11">
    <source>
        <dbReference type="ARBA" id="ARBA00023033"/>
    </source>
</evidence>
<gene>
    <name evidence="17" type="ORF">MVEN_02385900</name>
</gene>
<evidence type="ECO:0000256" key="9">
    <source>
        <dbReference type="ARBA" id="ARBA00023002"/>
    </source>
</evidence>
<dbReference type="PROSITE" id="PS00086">
    <property type="entry name" value="CYTOCHROME_P450"/>
    <property type="match status" value="1"/>
</dbReference>
<evidence type="ECO:0000256" key="3">
    <source>
        <dbReference type="ARBA" id="ARBA00005179"/>
    </source>
</evidence>
<evidence type="ECO:0000256" key="7">
    <source>
        <dbReference type="ARBA" id="ARBA00022723"/>
    </source>
</evidence>
<organism evidence="17 18">
    <name type="scientific">Mycena venus</name>
    <dbReference type="NCBI Taxonomy" id="2733690"/>
    <lineage>
        <taxon>Eukaryota</taxon>
        <taxon>Fungi</taxon>
        <taxon>Dikarya</taxon>
        <taxon>Basidiomycota</taxon>
        <taxon>Agaricomycotina</taxon>
        <taxon>Agaricomycetes</taxon>
        <taxon>Agaricomycetidae</taxon>
        <taxon>Agaricales</taxon>
        <taxon>Marasmiineae</taxon>
        <taxon>Mycenaceae</taxon>
        <taxon>Mycena</taxon>
    </lineage>
</organism>
<reference evidence="17" key="1">
    <citation type="submission" date="2020-05" db="EMBL/GenBank/DDBJ databases">
        <title>Mycena genomes resolve the evolution of fungal bioluminescence.</title>
        <authorList>
            <person name="Tsai I.J."/>
        </authorList>
    </citation>
    <scope>NUCLEOTIDE SEQUENCE</scope>
    <source>
        <strain evidence="17">CCC161011</strain>
    </source>
</reference>
<feature type="signal peptide" evidence="16">
    <location>
        <begin position="1"/>
        <end position="19"/>
    </location>
</feature>
<feature type="binding site" description="axial binding residue" evidence="14">
    <location>
        <position position="89"/>
    </location>
    <ligand>
        <name>heme</name>
        <dbReference type="ChEBI" id="CHEBI:30413"/>
    </ligand>
    <ligandPart>
        <name>Fe</name>
        <dbReference type="ChEBI" id="CHEBI:18248"/>
    </ligandPart>
</feature>
<feature type="chain" id="PRO_5034570392" evidence="16">
    <location>
        <begin position="20"/>
        <end position="137"/>
    </location>
</feature>
<evidence type="ECO:0000256" key="1">
    <source>
        <dbReference type="ARBA" id="ARBA00001971"/>
    </source>
</evidence>
<dbReference type="InterPro" id="IPR050364">
    <property type="entry name" value="Cytochrome_P450_fung"/>
</dbReference>
<keyword evidence="5 14" id="KW-0349">Heme</keyword>
<evidence type="ECO:0000256" key="5">
    <source>
        <dbReference type="ARBA" id="ARBA00022617"/>
    </source>
</evidence>
<evidence type="ECO:0000256" key="6">
    <source>
        <dbReference type="ARBA" id="ARBA00022692"/>
    </source>
</evidence>
<protein>
    <submittedName>
        <fullName evidence="17">Cytochrome P450</fullName>
    </submittedName>
</protein>
<dbReference type="OrthoDB" id="2789670at2759"/>
<keyword evidence="18" id="KW-1185">Reference proteome</keyword>